<dbReference type="Gene3D" id="3.30.720.110">
    <property type="match status" value="1"/>
</dbReference>
<dbReference type="InterPro" id="IPR029068">
    <property type="entry name" value="Glyas_Bleomycin-R_OHBP_Dase"/>
</dbReference>
<comment type="subunit">
    <text evidence="1">Homodimer.</text>
</comment>
<organism evidence="3 4">
    <name type="scientific">Pantoea brenneri</name>
    <dbReference type="NCBI Taxonomy" id="472694"/>
    <lineage>
        <taxon>Bacteria</taxon>
        <taxon>Pseudomonadati</taxon>
        <taxon>Pseudomonadota</taxon>
        <taxon>Gammaproteobacteria</taxon>
        <taxon>Enterobacterales</taxon>
        <taxon>Erwiniaceae</taxon>
        <taxon>Pantoea</taxon>
    </lineage>
</organism>
<dbReference type="GO" id="GO:0042803">
    <property type="term" value="F:protein homodimerization activity"/>
    <property type="evidence" value="ECO:0007669"/>
    <property type="project" value="UniProtKB-UniRule"/>
</dbReference>
<dbReference type="Proteomes" id="UP000566985">
    <property type="component" value="Unassembled WGS sequence"/>
</dbReference>
<dbReference type="SUPFAM" id="SSF54593">
    <property type="entry name" value="Glyoxalase/Bleomycin resistance protein/Dihydroxybiphenyl dioxygenase"/>
    <property type="match status" value="1"/>
</dbReference>
<dbReference type="PIRSF" id="PIRSF039020">
    <property type="entry name" value="EhpR"/>
    <property type="match status" value="1"/>
</dbReference>
<evidence type="ECO:0000313" key="3">
    <source>
        <dbReference type="EMBL" id="NUY99034.1"/>
    </source>
</evidence>
<dbReference type="Gene3D" id="3.30.720.120">
    <property type="match status" value="1"/>
</dbReference>
<name>A0A7Y6NIC1_9GAMM</name>
<dbReference type="PROSITE" id="PS51819">
    <property type="entry name" value="VOC"/>
    <property type="match status" value="1"/>
</dbReference>
<dbReference type="InterPro" id="IPR037523">
    <property type="entry name" value="VOC_core"/>
</dbReference>
<keyword evidence="1" id="KW-0046">Antibiotic resistance</keyword>
<reference evidence="3 4" key="1">
    <citation type="submission" date="2020-05" db="EMBL/GenBank/DDBJ databases">
        <title>Whole Genome Sequences of Enterobacteriales Associated with the International Space Station.</title>
        <authorList>
            <person name="Bharadwaj A."/>
            <person name="Daudu R."/>
            <person name="Singh N."/>
            <person name="Wood J."/>
            <person name="Debieu M."/>
            <person name="Mason C."/>
            <person name="Wang C."/>
            <person name="Venkateswaran K."/>
        </authorList>
    </citation>
    <scope>NUCLEOTIDE SEQUENCE [LARGE SCALE GENOMIC DNA]</scope>
    <source>
        <strain evidence="3 4">IF5SW-B1</strain>
    </source>
</reference>
<comment type="function">
    <text evidence="1">Required for resistance to the phenazine antibiotic.</text>
</comment>
<protein>
    <recommendedName>
        <fullName evidence="1">Phenazine antibiotic resistance protein</fullName>
    </recommendedName>
</protein>
<proteinExistence type="predicted"/>
<comment type="caution">
    <text evidence="3">The sequence shown here is derived from an EMBL/GenBank/DDBJ whole genome shotgun (WGS) entry which is preliminary data.</text>
</comment>
<dbReference type="EMBL" id="JABWPM010000040">
    <property type="protein sequence ID" value="NUY99034.1"/>
    <property type="molecule type" value="Genomic_DNA"/>
</dbReference>
<sequence>MIPNLIILYVDDPIVSSRFYQNLFNTEPDVMLPTWAAFSFNNGLNLGLWSTTASDFVSCGKGNRTELSFMVKDIQAVEALYQQWSDSGVQIEQRPRQAVFGRTFVALDPDGHRIRVCIPD</sequence>
<accession>A0A7Y6NIC1</accession>
<dbReference type="RefSeq" id="WP_069729943.1">
    <property type="nucleotide sequence ID" value="NZ_JABWPE010000040.1"/>
</dbReference>
<feature type="domain" description="VOC" evidence="2">
    <location>
        <begin position="2"/>
        <end position="119"/>
    </location>
</feature>
<dbReference type="AlphaFoldDB" id="A0A7Y6NIC1"/>
<evidence type="ECO:0000256" key="1">
    <source>
        <dbReference type="PIRNR" id="PIRNR039020"/>
    </source>
</evidence>
<dbReference type="InterPro" id="IPR026275">
    <property type="entry name" value="Glyoxalase/dOase/EhpR"/>
</dbReference>
<evidence type="ECO:0000313" key="4">
    <source>
        <dbReference type="Proteomes" id="UP000566985"/>
    </source>
</evidence>
<evidence type="ECO:0000259" key="2">
    <source>
        <dbReference type="PROSITE" id="PS51819"/>
    </source>
</evidence>
<dbReference type="InterPro" id="IPR004360">
    <property type="entry name" value="Glyas_Fos-R_dOase_dom"/>
</dbReference>
<dbReference type="GO" id="GO:0046677">
    <property type="term" value="P:response to antibiotic"/>
    <property type="evidence" value="ECO:0007669"/>
    <property type="project" value="UniProtKB-UniRule"/>
</dbReference>
<gene>
    <name evidence="3" type="ORF">HU668_21585</name>
</gene>
<dbReference type="Pfam" id="PF00903">
    <property type="entry name" value="Glyoxalase"/>
    <property type="match status" value="1"/>
</dbReference>
<dbReference type="GeneID" id="78550908"/>